<dbReference type="EMBL" id="FZOU01000001">
    <property type="protein sequence ID" value="SNS28310.1"/>
    <property type="molecule type" value="Genomic_DNA"/>
</dbReference>
<dbReference type="CDD" id="cd06160">
    <property type="entry name" value="S2P-M50_like_2"/>
    <property type="match status" value="1"/>
</dbReference>
<evidence type="ECO:0000256" key="2">
    <source>
        <dbReference type="ARBA" id="ARBA00004141"/>
    </source>
</evidence>
<dbReference type="Proteomes" id="UP000198356">
    <property type="component" value="Unassembled WGS sequence"/>
</dbReference>
<evidence type="ECO:0000256" key="1">
    <source>
        <dbReference type="ARBA" id="ARBA00001947"/>
    </source>
</evidence>
<feature type="transmembrane region" description="Helical" evidence="12">
    <location>
        <begin position="120"/>
        <end position="141"/>
    </location>
</feature>
<name>A0A239D7K0_9BACT</name>
<reference evidence="14 15" key="1">
    <citation type="submission" date="2017-06" db="EMBL/GenBank/DDBJ databases">
        <authorList>
            <person name="Kim H.J."/>
            <person name="Triplett B.A."/>
        </authorList>
    </citation>
    <scope>NUCLEOTIDE SEQUENCE [LARGE SCALE GENOMIC DNA]</scope>
    <source>
        <strain evidence="14 15">DSM 18704</strain>
    </source>
</reference>
<evidence type="ECO:0000313" key="15">
    <source>
        <dbReference type="Proteomes" id="UP000198356"/>
    </source>
</evidence>
<dbReference type="PANTHER" id="PTHR39188">
    <property type="entry name" value="MEMBRANE-ASSOCIATED ZINC METALLOPROTEASE M50B"/>
    <property type="match status" value="1"/>
</dbReference>
<gene>
    <name evidence="14" type="ORF">SAMN05421770_101332</name>
</gene>
<keyword evidence="9 12" id="KW-1133">Transmembrane helix</keyword>
<keyword evidence="6" id="KW-0479">Metal-binding</keyword>
<evidence type="ECO:0000259" key="13">
    <source>
        <dbReference type="Pfam" id="PF02163"/>
    </source>
</evidence>
<dbReference type="Pfam" id="PF02163">
    <property type="entry name" value="Peptidase_M50"/>
    <property type="match status" value="1"/>
</dbReference>
<comment type="cofactor">
    <cofactor evidence="1">
        <name>Zn(2+)</name>
        <dbReference type="ChEBI" id="CHEBI:29105"/>
    </cofactor>
</comment>
<evidence type="ECO:0000256" key="3">
    <source>
        <dbReference type="ARBA" id="ARBA00007931"/>
    </source>
</evidence>
<feature type="domain" description="Peptidase M50" evidence="13">
    <location>
        <begin position="166"/>
        <end position="241"/>
    </location>
</feature>
<keyword evidence="5 12" id="KW-0812">Transmembrane</keyword>
<evidence type="ECO:0000256" key="7">
    <source>
        <dbReference type="ARBA" id="ARBA00022801"/>
    </source>
</evidence>
<dbReference type="PANTHER" id="PTHR39188:SF3">
    <property type="entry name" value="STAGE IV SPORULATION PROTEIN FB"/>
    <property type="match status" value="1"/>
</dbReference>
<keyword evidence="10" id="KW-0482">Metalloprotease</keyword>
<evidence type="ECO:0000313" key="14">
    <source>
        <dbReference type="EMBL" id="SNS28310.1"/>
    </source>
</evidence>
<comment type="similarity">
    <text evidence="3">Belongs to the peptidase M50B family.</text>
</comment>
<evidence type="ECO:0000256" key="11">
    <source>
        <dbReference type="ARBA" id="ARBA00023136"/>
    </source>
</evidence>
<keyword evidence="4" id="KW-0645">Protease</keyword>
<dbReference type="GO" id="GO:0046872">
    <property type="term" value="F:metal ion binding"/>
    <property type="evidence" value="ECO:0007669"/>
    <property type="project" value="UniProtKB-KW"/>
</dbReference>
<feature type="transmembrane region" description="Helical" evidence="12">
    <location>
        <begin position="216"/>
        <end position="241"/>
    </location>
</feature>
<sequence>MTPAVATPEEQNPPPPPIAIPQPREIYNCPQCSHYIQPGLLACPECHAMVYGQYLQAVGNAAQGFEQEQRWPEARAAWVAMIAYLPEGTQQRAAIEQRVSAIDGKFSAKAARKAAWMKRLGPFAAPLLVAVSKFKLILFFLLKFKFFLSFVGFFAVYWGIFGWKFGLGFTVGILIHEMGHYAAARRRGLKVDLPLFIPGFGAYVKWYAQGVTIDDLATISLAGPFFGLIAALVYGGLAIYLNSPLFSALAHVTAWLNLLNLIPVGWLDGAQAAYGLNRMQRWMLAATGVIFFAATQAREWVFLLIAAGMVWQAMKREAPETDRSKTLLQFVGLFFALGTLIWLFPDSGRRF</sequence>
<dbReference type="RefSeq" id="WP_245817761.1">
    <property type="nucleotide sequence ID" value="NZ_FZOU01000001.1"/>
</dbReference>
<protein>
    <recommendedName>
        <fullName evidence="13">Peptidase M50 domain-containing protein</fullName>
    </recommendedName>
</protein>
<keyword evidence="15" id="KW-1185">Reference proteome</keyword>
<feature type="transmembrane region" description="Helical" evidence="12">
    <location>
        <begin position="147"/>
        <end position="175"/>
    </location>
</feature>
<dbReference type="GO" id="GO:0006508">
    <property type="term" value="P:proteolysis"/>
    <property type="evidence" value="ECO:0007669"/>
    <property type="project" value="UniProtKB-KW"/>
</dbReference>
<dbReference type="GO" id="GO:0016020">
    <property type="term" value="C:membrane"/>
    <property type="evidence" value="ECO:0007669"/>
    <property type="project" value="UniProtKB-SubCell"/>
</dbReference>
<evidence type="ECO:0000256" key="8">
    <source>
        <dbReference type="ARBA" id="ARBA00022833"/>
    </source>
</evidence>
<feature type="transmembrane region" description="Helical" evidence="12">
    <location>
        <begin position="282"/>
        <end position="306"/>
    </location>
</feature>
<evidence type="ECO:0000256" key="5">
    <source>
        <dbReference type="ARBA" id="ARBA00022692"/>
    </source>
</evidence>
<organism evidence="14 15">
    <name type="scientific">Granulicella rosea</name>
    <dbReference type="NCBI Taxonomy" id="474952"/>
    <lineage>
        <taxon>Bacteria</taxon>
        <taxon>Pseudomonadati</taxon>
        <taxon>Acidobacteriota</taxon>
        <taxon>Terriglobia</taxon>
        <taxon>Terriglobales</taxon>
        <taxon>Acidobacteriaceae</taxon>
        <taxon>Granulicella</taxon>
    </lineage>
</organism>
<feature type="transmembrane region" description="Helical" evidence="12">
    <location>
        <begin position="248"/>
        <end position="267"/>
    </location>
</feature>
<feature type="transmembrane region" description="Helical" evidence="12">
    <location>
        <begin position="327"/>
        <end position="345"/>
    </location>
</feature>
<dbReference type="AlphaFoldDB" id="A0A239D7K0"/>
<keyword evidence="11 12" id="KW-0472">Membrane</keyword>
<proteinExistence type="inferred from homology"/>
<accession>A0A239D7K0</accession>
<dbReference type="InterPro" id="IPR008915">
    <property type="entry name" value="Peptidase_M50"/>
</dbReference>
<keyword evidence="7" id="KW-0378">Hydrolase</keyword>
<evidence type="ECO:0000256" key="9">
    <source>
        <dbReference type="ARBA" id="ARBA00022989"/>
    </source>
</evidence>
<comment type="subcellular location">
    <subcellularLocation>
        <location evidence="2">Membrane</location>
        <topology evidence="2">Multi-pass membrane protein</topology>
    </subcellularLocation>
</comment>
<evidence type="ECO:0000256" key="4">
    <source>
        <dbReference type="ARBA" id="ARBA00022670"/>
    </source>
</evidence>
<dbReference type="GO" id="GO:0008237">
    <property type="term" value="F:metallopeptidase activity"/>
    <property type="evidence" value="ECO:0007669"/>
    <property type="project" value="UniProtKB-KW"/>
</dbReference>
<evidence type="ECO:0000256" key="12">
    <source>
        <dbReference type="SAM" id="Phobius"/>
    </source>
</evidence>
<evidence type="ECO:0000256" key="10">
    <source>
        <dbReference type="ARBA" id="ARBA00023049"/>
    </source>
</evidence>
<evidence type="ECO:0000256" key="6">
    <source>
        <dbReference type="ARBA" id="ARBA00022723"/>
    </source>
</evidence>
<keyword evidence="8" id="KW-0862">Zinc</keyword>